<dbReference type="Proteomes" id="UP001213664">
    <property type="component" value="Chromosome"/>
</dbReference>
<organism evidence="2 3">
    <name type="scientific">Candidatus Brevundimonas colombiensis</name>
    <dbReference type="NCBI Taxonomy" id="3121376"/>
    <lineage>
        <taxon>Bacteria</taxon>
        <taxon>Pseudomonadati</taxon>
        <taxon>Pseudomonadota</taxon>
        <taxon>Alphaproteobacteria</taxon>
        <taxon>Caulobacterales</taxon>
        <taxon>Caulobacteraceae</taxon>
        <taxon>Brevundimonas</taxon>
    </lineage>
</organism>
<evidence type="ECO:0000313" key="2">
    <source>
        <dbReference type="EMBL" id="WEK39706.1"/>
    </source>
</evidence>
<feature type="chain" id="PRO_5042601996" description="Carboxypeptidase regulatory-like domain-containing protein" evidence="1">
    <location>
        <begin position="22"/>
        <end position="249"/>
    </location>
</feature>
<accession>A0AAJ5WYP0</accession>
<name>A0AAJ5WYP0_9CAUL</name>
<dbReference type="AlphaFoldDB" id="A0AAJ5WYP0"/>
<evidence type="ECO:0000313" key="3">
    <source>
        <dbReference type="Proteomes" id="UP001213664"/>
    </source>
</evidence>
<proteinExistence type="predicted"/>
<protein>
    <recommendedName>
        <fullName evidence="4">Carboxypeptidase regulatory-like domain-containing protein</fullName>
    </recommendedName>
</protein>
<reference evidence="2" key="1">
    <citation type="submission" date="2023-03" db="EMBL/GenBank/DDBJ databases">
        <title>Andean soil-derived lignocellulolytic bacterial consortium as a source of novel taxa and putative plastic-active enzymes.</title>
        <authorList>
            <person name="Diaz-Garcia L."/>
            <person name="Chuvochina M."/>
            <person name="Feuerriegel G."/>
            <person name="Bunk B."/>
            <person name="Sproer C."/>
            <person name="Streit W.R."/>
            <person name="Rodriguez L.M."/>
            <person name="Overmann J."/>
            <person name="Jimenez D.J."/>
        </authorList>
    </citation>
    <scope>NUCLEOTIDE SEQUENCE</scope>
    <source>
        <strain evidence="2">MAG 833</strain>
    </source>
</reference>
<feature type="signal peptide" evidence="1">
    <location>
        <begin position="1"/>
        <end position="21"/>
    </location>
</feature>
<dbReference type="PROSITE" id="PS51257">
    <property type="entry name" value="PROKAR_LIPOPROTEIN"/>
    <property type="match status" value="1"/>
</dbReference>
<sequence>MKRRISVTIVAALLASGLTLSGCSRGEGGAVGPSGTEKASPWVRPPMIDGVTRDGGVLIVRGAADPNARVVLRAPDVAAVAVNADAAGRFELRLPPLHGDVRLTPEVQVGEDAAISPETLVVIQGGAGPVALIAAGQPTVRLDGSSVLNAVDSDGSTLVASGPAGQNPPVVTIGGAEVDVAPAARDRWRAMIGRAGAAPITVAGQSFDYPGDGGGSGFSIARAGQGWRIVWPVAPVGHQSAWLPDQAGH</sequence>
<evidence type="ECO:0000256" key="1">
    <source>
        <dbReference type="SAM" id="SignalP"/>
    </source>
</evidence>
<dbReference type="EMBL" id="CP119326">
    <property type="protein sequence ID" value="WEK39706.1"/>
    <property type="molecule type" value="Genomic_DNA"/>
</dbReference>
<keyword evidence="1" id="KW-0732">Signal</keyword>
<evidence type="ECO:0008006" key="4">
    <source>
        <dbReference type="Google" id="ProtNLM"/>
    </source>
</evidence>
<gene>
    <name evidence="2" type="ORF">P0Y50_14400</name>
</gene>